<organism evidence="20 21">
    <name type="scientific">Roseibacillus persicicus</name>
    <dbReference type="NCBI Taxonomy" id="454148"/>
    <lineage>
        <taxon>Bacteria</taxon>
        <taxon>Pseudomonadati</taxon>
        <taxon>Verrucomicrobiota</taxon>
        <taxon>Verrucomicrobiia</taxon>
        <taxon>Verrucomicrobiales</taxon>
        <taxon>Verrucomicrobiaceae</taxon>
        <taxon>Roseibacillus</taxon>
    </lineage>
</organism>
<comment type="similarity">
    <text evidence="3">In the C-terminal section; belongs to the transpeptidase family.</text>
</comment>
<evidence type="ECO:0000256" key="4">
    <source>
        <dbReference type="ARBA" id="ARBA00007739"/>
    </source>
</evidence>
<comment type="catalytic activity">
    <reaction evidence="16">
        <text>Preferential cleavage: (Ac)2-L-Lys-D-Ala-|-D-Ala. Also transpeptidation of peptidyl-alanyl moieties that are N-acyl substituents of D-alanine.</text>
        <dbReference type="EC" id="3.4.16.4"/>
    </reaction>
</comment>
<dbReference type="Proteomes" id="UP000644507">
    <property type="component" value="Unassembled WGS sequence"/>
</dbReference>
<dbReference type="InterPro" id="IPR036950">
    <property type="entry name" value="PBP_transglycosylase"/>
</dbReference>
<evidence type="ECO:0000256" key="10">
    <source>
        <dbReference type="ARBA" id="ARBA00022801"/>
    </source>
</evidence>
<name>A0A918WMN0_9BACT</name>
<dbReference type="SUPFAM" id="SSF53955">
    <property type="entry name" value="Lysozyme-like"/>
    <property type="match status" value="1"/>
</dbReference>
<dbReference type="SUPFAM" id="SSF56601">
    <property type="entry name" value="beta-lactamase/transpeptidase-like"/>
    <property type="match status" value="1"/>
</dbReference>
<dbReference type="AlphaFoldDB" id="A0A918WMN0"/>
<proteinExistence type="inferred from homology"/>
<keyword evidence="5" id="KW-1003">Cell membrane</keyword>
<evidence type="ECO:0000256" key="9">
    <source>
        <dbReference type="ARBA" id="ARBA00022679"/>
    </source>
</evidence>
<dbReference type="InterPro" id="IPR001264">
    <property type="entry name" value="Glyco_trans_51"/>
</dbReference>
<evidence type="ECO:0000256" key="18">
    <source>
        <dbReference type="SAM" id="Phobius"/>
    </source>
</evidence>
<dbReference type="GO" id="GO:0008955">
    <property type="term" value="F:peptidoglycan glycosyltransferase activity"/>
    <property type="evidence" value="ECO:0007669"/>
    <property type="project" value="UniProtKB-EC"/>
</dbReference>
<keyword evidence="9" id="KW-0808">Transferase</keyword>
<dbReference type="Pfam" id="PF00912">
    <property type="entry name" value="Transgly"/>
    <property type="match status" value="1"/>
</dbReference>
<dbReference type="PANTHER" id="PTHR32282:SF11">
    <property type="entry name" value="PENICILLIN-BINDING PROTEIN 1B"/>
    <property type="match status" value="1"/>
</dbReference>
<dbReference type="GO" id="GO:0030288">
    <property type="term" value="C:outer membrane-bounded periplasmic space"/>
    <property type="evidence" value="ECO:0007669"/>
    <property type="project" value="TreeGrafter"/>
</dbReference>
<dbReference type="GO" id="GO:0008360">
    <property type="term" value="P:regulation of cell shape"/>
    <property type="evidence" value="ECO:0007669"/>
    <property type="project" value="UniProtKB-KW"/>
</dbReference>
<keyword evidence="10" id="KW-0378">Hydrolase</keyword>
<dbReference type="PANTHER" id="PTHR32282">
    <property type="entry name" value="BINDING PROTEIN TRANSPEPTIDASE, PUTATIVE-RELATED"/>
    <property type="match status" value="1"/>
</dbReference>
<evidence type="ECO:0000256" key="15">
    <source>
        <dbReference type="ARBA" id="ARBA00023316"/>
    </source>
</evidence>
<feature type="domain" description="Glycosyl transferase family 51" evidence="19">
    <location>
        <begin position="70"/>
        <end position="244"/>
    </location>
</feature>
<sequence length="566" mass="62948">MTWQAEDEPGLWEQIPPWVGALWRIFLRVSLVALVLAILVGVGYWVMASRYQMKEVVSMPERTLLLDRTGKELAAIHGSRRRLITRSEIPNHLVKALTTREDKDFFKHGGVHLRGVARATLRNLTDRRVSQGASTITMQLARNTFELRQMSLHRKLLEMAIAFRIEANYSKDEILTAYLNRIYFGSGAFGIEQASQSYFGKKTSDLTVPEAALLVGIIRAPHDFSPRNDEEAALRERDEVLRRMADDGQITFEQRDQYLQAPLHLLPLRESQTDAIRCVRRHLNELLDKNDFLSGGLTTTSTIDPEIQKLARDGIDELVAPFPNLQAALVAIEPSSGAIRAVITARDPDSSQFNRAFDTRRQLGPVFQPFLYAFSAERGRLPIPDQPIQTARQLPKGEIERLARRIGLGGPFTSGDELARGNLQATPLEVATALTVLSNEGEKPTTYLVQRLLDSEGAVLFEQKPSAKLVLDSFAAESPFDITKKRTWSALNHPANDLWALHSGEELAVALWLGFDDPADLPSADLLENGASALVSALSRIATVQAEEQAAEEAAQKAALEFESTN</sequence>
<evidence type="ECO:0000313" key="21">
    <source>
        <dbReference type="Proteomes" id="UP000644507"/>
    </source>
</evidence>
<dbReference type="GO" id="GO:0005886">
    <property type="term" value="C:plasma membrane"/>
    <property type="evidence" value="ECO:0007669"/>
    <property type="project" value="UniProtKB-SubCell"/>
</dbReference>
<gene>
    <name evidence="20" type="ORF">GCM10007100_27940</name>
</gene>
<evidence type="ECO:0000256" key="2">
    <source>
        <dbReference type="ARBA" id="ARBA00004752"/>
    </source>
</evidence>
<evidence type="ECO:0000256" key="5">
    <source>
        <dbReference type="ARBA" id="ARBA00022475"/>
    </source>
</evidence>
<dbReference type="Gene3D" id="3.40.710.10">
    <property type="entry name" value="DD-peptidase/beta-lactamase superfamily"/>
    <property type="match status" value="2"/>
</dbReference>
<dbReference type="Gene3D" id="1.10.3810.10">
    <property type="entry name" value="Biosynthetic peptidoglycan transglycosylase-like"/>
    <property type="match status" value="1"/>
</dbReference>
<evidence type="ECO:0000256" key="11">
    <source>
        <dbReference type="ARBA" id="ARBA00022960"/>
    </source>
</evidence>
<evidence type="ECO:0000256" key="7">
    <source>
        <dbReference type="ARBA" id="ARBA00022670"/>
    </source>
</evidence>
<evidence type="ECO:0000256" key="17">
    <source>
        <dbReference type="ARBA" id="ARBA00049902"/>
    </source>
</evidence>
<keyword evidence="12" id="KW-0573">Peptidoglycan synthesis</keyword>
<dbReference type="GO" id="GO:0006508">
    <property type="term" value="P:proteolysis"/>
    <property type="evidence" value="ECO:0007669"/>
    <property type="project" value="UniProtKB-KW"/>
</dbReference>
<keyword evidence="8" id="KW-0328">Glycosyltransferase</keyword>
<evidence type="ECO:0000256" key="13">
    <source>
        <dbReference type="ARBA" id="ARBA00023136"/>
    </source>
</evidence>
<evidence type="ECO:0000259" key="19">
    <source>
        <dbReference type="Pfam" id="PF00912"/>
    </source>
</evidence>
<evidence type="ECO:0000256" key="12">
    <source>
        <dbReference type="ARBA" id="ARBA00022984"/>
    </source>
</evidence>
<evidence type="ECO:0000256" key="6">
    <source>
        <dbReference type="ARBA" id="ARBA00022645"/>
    </source>
</evidence>
<dbReference type="InterPro" id="IPR023346">
    <property type="entry name" value="Lysozyme-like_dom_sf"/>
</dbReference>
<reference evidence="20" key="1">
    <citation type="journal article" date="2014" name="Int. J. Syst. Evol. Microbiol.">
        <title>Complete genome sequence of Corynebacterium casei LMG S-19264T (=DSM 44701T), isolated from a smear-ripened cheese.</title>
        <authorList>
            <consortium name="US DOE Joint Genome Institute (JGI-PGF)"/>
            <person name="Walter F."/>
            <person name="Albersmeier A."/>
            <person name="Kalinowski J."/>
            <person name="Ruckert C."/>
        </authorList>
    </citation>
    <scope>NUCLEOTIDE SEQUENCE</scope>
    <source>
        <strain evidence="20">KCTC 12988</strain>
    </source>
</reference>
<keyword evidence="15" id="KW-0961">Cell wall biogenesis/degradation</keyword>
<keyword evidence="6" id="KW-0121">Carboxypeptidase</keyword>
<dbReference type="GO" id="GO:0009002">
    <property type="term" value="F:serine-type D-Ala-D-Ala carboxypeptidase activity"/>
    <property type="evidence" value="ECO:0007669"/>
    <property type="project" value="UniProtKB-EC"/>
</dbReference>
<feature type="transmembrane region" description="Helical" evidence="18">
    <location>
        <begin position="25"/>
        <end position="46"/>
    </location>
</feature>
<keyword evidence="7" id="KW-0645">Protease</keyword>
<keyword evidence="13 18" id="KW-0472">Membrane</keyword>
<keyword evidence="18" id="KW-1133">Transmembrane helix</keyword>
<evidence type="ECO:0000256" key="16">
    <source>
        <dbReference type="ARBA" id="ARBA00034000"/>
    </source>
</evidence>
<evidence type="ECO:0000256" key="3">
    <source>
        <dbReference type="ARBA" id="ARBA00007090"/>
    </source>
</evidence>
<accession>A0A918WMN0</accession>
<comment type="catalytic activity">
    <reaction evidence="17">
        <text>[GlcNAc-(1-&gt;4)-Mur2Ac(oyl-L-Ala-gamma-D-Glu-L-Lys-D-Ala-D-Ala)](n)-di-trans,octa-cis-undecaprenyl diphosphate + beta-D-GlcNAc-(1-&gt;4)-Mur2Ac(oyl-L-Ala-gamma-D-Glu-L-Lys-D-Ala-D-Ala)-di-trans,octa-cis-undecaprenyl diphosphate = [GlcNAc-(1-&gt;4)-Mur2Ac(oyl-L-Ala-gamma-D-Glu-L-Lys-D-Ala-D-Ala)](n+1)-di-trans,octa-cis-undecaprenyl diphosphate + di-trans,octa-cis-undecaprenyl diphosphate + H(+)</text>
        <dbReference type="Rhea" id="RHEA:23708"/>
        <dbReference type="Rhea" id="RHEA-COMP:9602"/>
        <dbReference type="Rhea" id="RHEA-COMP:9603"/>
        <dbReference type="ChEBI" id="CHEBI:15378"/>
        <dbReference type="ChEBI" id="CHEBI:58405"/>
        <dbReference type="ChEBI" id="CHEBI:60033"/>
        <dbReference type="ChEBI" id="CHEBI:78435"/>
        <dbReference type="EC" id="2.4.99.28"/>
    </reaction>
</comment>
<comment type="subcellular location">
    <subcellularLocation>
        <location evidence="1">Cell membrane</location>
    </subcellularLocation>
</comment>
<comment type="caution">
    <text evidence="20">The sequence shown here is derived from an EMBL/GenBank/DDBJ whole genome shotgun (WGS) entry which is preliminary data.</text>
</comment>
<evidence type="ECO:0000256" key="8">
    <source>
        <dbReference type="ARBA" id="ARBA00022676"/>
    </source>
</evidence>
<keyword evidence="21" id="KW-1185">Reference proteome</keyword>
<dbReference type="GO" id="GO:0009252">
    <property type="term" value="P:peptidoglycan biosynthetic process"/>
    <property type="evidence" value="ECO:0007669"/>
    <property type="project" value="UniProtKB-KW"/>
</dbReference>
<reference evidence="20" key="2">
    <citation type="submission" date="2020-09" db="EMBL/GenBank/DDBJ databases">
        <authorList>
            <person name="Sun Q."/>
            <person name="Kim S."/>
        </authorList>
    </citation>
    <scope>NUCLEOTIDE SEQUENCE</scope>
    <source>
        <strain evidence="20">KCTC 12988</strain>
    </source>
</reference>
<comment type="similarity">
    <text evidence="4">In the N-terminal section; belongs to the glycosyltransferase 51 family.</text>
</comment>
<evidence type="ECO:0000256" key="1">
    <source>
        <dbReference type="ARBA" id="ARBA00004236"/>
    </source>
</evidence>
<comment type="pathway">
    <text evidence="2">Cell wall biogenesis; peptidoglycan biosynthesis.</text>
</comment>
<dbReference type="InterPro" id="IPR012338">
    <property type="entry name" value="Beta-lactam/transpept-like"/>
</dbReference>
<dbReference type="InterPro" id="IPR050396">
    <property type="entry name" value="Glycosyltr_51/Transpeptidase"/>
</dbReference>
<evidence type="ECO:0000256" key="14">
    <source>
        <dbReference type="ARBA" id="ARBA00023268"/>
    </source>
</evidence>
<keyword evidence="14" id="KW-0511">Multifunctional enzyme</keyword>
<dbReference type="EMBL" id="BMXI01000012">
    <property type="protein sequence ID" value="GHC59235.1"/>
    <property type="molecule type" value="Genomic_DNA"/>
</dbReference>
<evidence type="ECO:0000313" key="20">
    <source>
        <dbReference type="EMBL" id="GHC59235.1"/>
    </source>
</evidence>
<dbReference type="GO" id="GO:0071555">
    <property type="term" value="P:cell wall organization"/>
    <property type="evidence" value="ECO:0007669"/>
    <property type="project" value="UniProtKB-KW"/>
</dbReference>
<keyword evidence="18" id="KW-0812">Transmembrane</keyword>
<keyword evidence="11" id="KW-0133">Cell shape</keyword>
<protein>
    <recommendedName>
        <fullName evidence="19">Glycosyl transferase family 51 domain-containing protein</fullName>
    </recommendedName>
</protein>
<dbReference type="FunFam" id="1.10.3810.10:FF:000001">
    <property type="entry name" value="Penicillin-binding protein 1A"/>
    <property type="match status" value="1"/>
</dbReference>